<dbReference type="InterPro" id="IPR036395">
    <property type="entry name" value="Cu_fist_DNA-bd_dom_sf"/>
</dbReference>
<evidence type="ECO:0000256" key="8">
    <source>
        <dbReference type="SAM" id="MobiDB-lite"/>
    </source>
</evidence>
<dbReference type="Gene3D" id="3.90.430.10">
    <property type="entry name" value="Copper fist DNA-binding domain"/>
    <property type="match status" value="1"/>
</dbReference>
<reference evidence="10 11" key="1">
    <citation type="submission" date="2015-01" db="EMBL/GenBank/DDBJ databases">
        <title>The Genome Sequence of Exophiala mesophila CBS40295.</title>
        <authorList>
            <consortium name="The Broad Institute Genomics Platform"/>
            <person name="Cuomo C."/>
            <person name="de Hoog S."/>
            <person name="Gorbushina A."/>
            <person name="Stielow B."/>
            <person name="Teixiera M."/>
            <person name="Abouelleil A."/>
            <person name="Chapman S.B."/>
            <person name="Priest M."/>
            <person name="Young S.K."/>
            <person name="Wortman J."/>
            <person name="Nusbaum C."/>
            <person name="Birren B."/>
        </authorList>
    </citation>
    <scope>NUCLEOTIDE SEQUENCE [LARGE SCALE GENOMIC DNA]</scope>
    <source>
        <strain evidence="10 11">CBS 40295</strain>
    </source>
</reference>
<accession>A0A0D1WGY0</accession>
<comment type="subcellular location">
    <subcellularLocation>
        <location evidence="1">Nucleus</location>
    </subcellularLocation>
</comment>
<dbReference type="OMA" id="PRNCACT"/>
<keyword evidence="5" id="KW-0805">Transcription regulation</keyword>
<dbReference type="AlphaFoldDB" id="A0A0D1WGY0"/>
<evidence type="ECO:0000313" key="11">
    <source>
        <dbReference type="Proteomes" id="UP000054302"/>
    </source>
</evidence>
<dbReference type="GO" id="GO:0006879">
    <property type="term" value="P:intracellular iron ion homeostasis"/>
    <property type="evidence" value="ECO:0007669"/>
    <property type="project" value="TreeGrafter"/>
</dbReference>
<dbReference type="Pfam" id="PF00649">
    <property type="entry name" value="Copper-fist"/>
    <property type="match status" value="1"/>
</dbReference>
<dbReference type="GO" id="GO:0000981">
    <property type="term" value="F:DNA-binding transcription factor activity, RNA polymerase II-specific"/>
    <property type="evidence" value="ECO:0007669"/>
    <property type="project" value="TreeGrafter"/>
</dbReference>
<gene>
    <name evidence="10" type="ORF">PV10_09196</name>
</gene>
<evidence type="ECO:0000256" key="6">
    <source>
        <dbReference type="ARBA" id="ARBA00023163"/>
    </source>
</evidence>
<dbReference type="GeneID" id="27327041"/>
<dbReference type="InterPro" id="IPR051763">
    <property type="entry name" value="Copper_Homeo_Regul"/>
</dbReference>
<feature type="region of interest" description="Disordered" evidence="8">
    <location>
        <begin position="568"/>
        <end position="602"/>
    </location>
</feature>
<dbReference type="GO" id="GO:0006878">
    <property type="term" value="P:intracellular copper ion homeostasis"/>
    <property type="evidence" value="ECO:0007669"/>
    <property type="project" value="TreeGrafter"/>
</dbReference>
<feature type="compositionally biased region" description="Low complexity" evidence="8">
    <location>
        <begin position="181"/>
        <end position="193"/>
    </location>
</feature>
<name>A0A0D1WGY0_EXOME</name>
<feature type="region of interest" description="Disordered" evidence="8">
    <location>
        <begin position="62"/>
        <end position="88"/>
    </location>
</feature>
<dbReference type="RefSeq" id="XP_016219594.1">
    <property type="nucleotide sequence ID" value="XM_016374323.1"/>
</dbReference>
<dbReference type="Proteomes" id="UP000054302">
    <property type="component" value="Unassembled WGS sequence"/>
</dbReference>
<organism evidence="10 11">
    <name type="scientific">Exophiala mesophila</name>
    <name type="common">Black yeast-like fungus</name>
    <dbReference type="NCBI Taxonomy" id="212818"/>
    <lineage>
        <taxon>Eukaryota</taxon>
        <taxon>Fungi</taxon>
        <taxon>Dikarya</taxon>
        <taxon>Ascomycota</taxon>
        <taxon>Pezizomycotina</taxon>
        <taxon>Eurotiomycetes</taxon>
        <taxon>Chaetothyriomycetidae</taxon>
        <taxon>Chaetothyriales</taxon>
        <taxon>Herpotrichiellaceae</taxon>
        <taxon>Exophiala</taxon>
    </lineage>
</organism>
<dbReference type="SMART" id="SM00412">
    <property type="entry name" value="Cu_FIST"/>
    <property type="match status" value="1"/>
</dbReference>
<evidence type="ECO:0000256" key="4">
    <source>
        <dbReference type="ARBA" id="ARBA00023008"/>
    </source>
</evidence>
<proteinExistence type="predicted"/>
<feature type="region of interest" description="Disordered" evidence="8">
    <location>
        <begin position="1"/>
        <end position="37"/>
    </location>
</feature>
<dbReference type="GO" id="GO:0005507">
    <property type="term" value="F:copper ion binding"/>
    <property type="evidence" value="ECO:0007669"/>
    <property type="project" value="InterPro"/>
</dbReference>
<keyword evidence="6" id="KW-0804">Transcription</keyword>
<evidence type="ECO:0000256" key="7">
    <source>
        <dbReference type="ARBA" id="ARBA00023242"/>
    </source>
</evidence>
<dbReference type="PROSITE" id="PS50073">
    <property type="entry name" value="COPPER_FIST_2"/>
    <property type="match status" value="1"/>
</dbReference>
<protein>
    <recommendedName>
        <fullName evidence="9">Copper-fist domain-containing protein</fullName>
    </recommendedName>
</protein>
<keyword evidence="7" id="KW-0539">Nucleus</keyword>
<sequence length="602" mass="65497">MHPKATDKASSPPKPTSTTARIEDGKIKKPRAQSKSDITAVQHINGKTYACESCKRGHRVHKCDHGRTRPISETNQPGRPSGGQKRGCQCPRNCACTSKTCKCQRDCSCTQEMFVIVRVEAPQPQINRDSTSTPKPIWEDANGNKMTLKKVWADANGKQINEEEYQERKRKLREREEGIATTPLSPSSSTPETKSCCASKPAKEEPQSPALPDDIPSASGCRHRQNLSTVPSSDPPTADSLLLPPKRSSDLWTTTCTCGSGCSCLYCPEHPNNATSVNHTQLQVKNFAEHAYAAQGFSLDTQFMPQSDSRSCMGGRQTFFLSRTPNVSHQQLQHFFSESDPNAIYLTYPIQQHSWTNQPLSAHCSHSHSPSASITMTPEPTDSNFLDPATDFSSSTIPWELLPDDSNGTWNFSDGQLGTNGFSWMDVDASRGTDYHVGQATVASSTNPMALQVPQPTPGAQLSPSGVNFDLILQHSLGIPQATLPQYNSVNGPMNDAYMTFPPSNFAATPSRSMHPLDLNMNVSQIQQSSYHISTTAEATPGSAYQSQIDPPAVHSCCGTHGSNHGLTASQPWNDLDSFDNTPSDLRSSINIPNSPPILNGA</sequence>
<evidence type="ECO:0000256" key="2">
    <source>
        <dbReference type="ARBA" id="ARBA00022723"/>
    </source>
</evidence>
<dbReference type="GO" id="GO:0045944">
    <property type="term" value="P:positive regulation of transcription by RNA polymerase II"/>
    <property type="evidence" value="ECO:0007669"/>
    <property type="project" value="TreeGrafter"/>
</dbReference>
<dbReference type="SMART" id="SM01090">
    <property type="entry name" value="Copper-fist"/>
    <property type="match status" value="1"/>
</dbReference>
<dbReference type="GO" id="GO:0005634">
    <property type="term" value="C:nucleus"/>
    <property type="evidence" value="ECO:0007669"/>
    <property type="project" value="UniProtKB-SubCell"/>
</dbReference>
<dbReference type="GO" id="GO:0000978">
    <property type="term" value="F:RNA polymerase II cis-regulatory region sequence-specific DNA binding"/>
    <property type="evidence" value="ECO:0007669"/>
    <property type="project" value="TreeGrafter"/>
</dbReference>
<evidence type="ECO:0000256" key="5">
    <source>
        <dbReference type="ARBA" id="ARBA00023015"/>
    </source>
</evidence>
<keyword evidence="4" id="KW-0186">Copper</keyword>
<dbReference type="HOGENOM" id="CLU_033078_0_0_1"/>
<dbReference type="EMBL" id="KN847527">
    <property type="protein sequence ID" value="KIV88020.1"/>
    <property type="molecule type" value="Genomic_DNA"/>
</dbReference>
<keyword evidence="2" id="KW-0479">Metal-binding</keyword>
<dbReference type="SUPFAM" id="SSF57879">
    <property type="entry name" value="Zinc domain conserved in yeast copper-regulated transcription factors"/>
    <property type="match status" value="1"/>
</dbReference>
<dbReference type="PANTHER" id="PTHR28088:SF5">
    <property type="entry name" value="TRANSCRIPTIONAL ACTIVATOR HAA1-RELATED"/>
    <property type="match status" value="1"/>
</dbReference>
<dbReference type="VEuPathDB" id="FungiDB:PV10_09196"/>
<keyword evidence="3" id="KW-0862">Zinc</keyword>
<dbReference type="PANTHER" id="PTHR28088">
    <property type="entry name" value="TRANSCRIPTIONAL ACTIVATOR HAA1-RELATED"/>
    <property type="match status" value="1"/>
</dbReference>
<evidence type="ECO:0000313" key="10">
    <source>
        <dbReference type="EMBL" id="KIV88020.1"/>
    </source>
</evidence>
<feature type="compositionally biased region" description="Polar residues" evidence="8">
    <location>
        <begin position="568"/>
        <end position="593"/>
    </location>
</feature>
<keyword evidence="11" id="KW-1185">Reference proteome</keyword>
<feature type="region of interest" description="Disordered" evidence="8">
    <location>
        <begin position="163"/>
        <end position="244"/>
    </location>
</feature>
<feature type="domain" description="Copper-fist" evidence="9">
    <location>
        <begin position="44"/>
        <end position="81"/>
    </location>
</feature>
<evidence type="ECO:0000256" key="3">
    <source>
        <dbReference type="ARBA" id="ARBA00022833"/>
    </source>
</evidence>
<evidence type="ECO:0000256" key="1">
    <source>
        <dbReference type="ARBA" id="ARBA00004123"/>
    </source>
</evidence>
<dbReference type="InterPro" id="IPR001083">
    <property type="entry name" value="Cu_fist_DNA-bd_dom"/>
</dbReference>
<evidence type="ECO:0000259" key="9">
    <source>
        <dbReference type="PROSITE" id="PS50073"/>
    </source>
</evidence>